<dbReference type="AlphaFoldDB" id="A0A6G1L2S7"/>
<protein>
    <submittedName>
        <fullName evidence="1">Uncharacterized protein</fullName>
    </submittedName>
</protein>
<evidence type="ECO:0000313" key="1">
    <source>
        <dbReference type="EMBL" id="KAF2766859.1"/>
    </source>
</evidence>
<name>A0A6G1L2S7_9PEZI</name>
<dbReference type="EMBL" id="ML995865">
    <property type="protein sequence ID" value="KAF2766859.1"/>
    <property type="molecule type" value="Genomic_DNA"/>
</dbReference>
<keyword evidence="2" id="KW-1185">Reference proteome</keyword>
<dbReference type="Proteomes" id="UP000799436">
    <property type="component" value="Unassembled WGS sequence"/>
</dbReference>
<sequence length="81" mass="8628">MKAWVTQACQGIGAAELADEATFVDKDQAPVGYHAVCVCAHGNTQKFDYTIEEEGGKWTKGTAKLRCGPSVITSAYKCASI</sequence>
<gene>
    <name evidence="1" type="ORF">EJ03DRAFT_376667</name>
</gene>
<reference evidence="1" key="1">
    <citation type="journal article" date="2020" name="Stud. Mycol.">
        <title>101 Dothideomycetes genomes: a test case for predicting lifestyles and emergence of pathogens.</title>
        <authorList>
            <person name="Haridas S."/>
            <person name="Albert R."/>
            <person name="Binder M."/>
            <person name="Bloem J."/>
            <person name="Labutti K."/>
            <person name="Salamov A."/>
            <person name="Andreopoulos B."/>
            <person name="Baker S."/>
            <person name="Barry K."/>
            <person name="Bills G."/>
            <person name="Bluhm B."/>
            <person name="Cannon C."/>
            <person name="Castanera R."/>
            <person name="Culley D."/>
            <person name="Daum C."/>
            <person name="Ezra D."/>
            <person name="Gonzalez J."/>
            <person name="Henrissat B."/>
            <person name="Kuo A."/>
            <person name="Liang C."/>
            <person name="Lipzen A."/>
            <person name="Lutzoni F."/>
            <person name="Magnuson J."/>
            <person name="Mondo S."/>
            <person name="Nolan M."/>
            <person name="Ohm R."/>
            <person name="Pangilinan J."/>
            <person name="Park H.-J."/>
            <person name="Ramirez L."/>
            <person name="Alfaro M."/>
            <person name="Sun H."/>
            <person name="Tritt A."/>
            <person name="Yoshinaga Y."/>
            <person name="Zwiers L.-H."/>
            <person name="Turgeon B."/>
            <person name="Goodwin S."/>
            <person name="Spatafora J."/>
            <person name="Crous P."/>
            <person name="Grigoriev I."/>
        </authorList>
    </citation>
    <scope>NUCLEOTIDE SEQUENCE</scope>
    <source>
        <strain evidence="1">CBS 116005</strain>
    </source>
</reference>
<accession>A0A6G1L2S7</accession>
<evidence type="ECO:0000313" key="2">
    <source>
        <dbReference type="Proteomes" id="UP000799436"/>
    </source>
</evidence>
<dbReference type="OrthoDB" id="10452723at2759"/>
<organism evidence="1 2">
    <name type="scientific">Teratosphaeria nubilosa</name>
    <dbReference type="NCBI Taxonomy" id="161662"/>
    <lineage>
        <taxon>Eukaryota</taxon>
        <taxon>Fungi</taxon>
        <taxon>Dikarya</taxon>
        <taxon>Ascomycota</taxon>
        <taxon>Pezizomycotina</taxon>
        <taxon>Dothideomycetes</taxon>
        <taxon>Dothideomycetidae</taxon>
        <taxon>Mycosphaerellales</taxon>
        <taxon>Teratosphaeriaceae</taxon>
        <taxon>Teratosphaeria</taxon>
    </lineage>
</organism>
<proteinExistence type="predicted"/>